<dbReference type="Proteomes" id="UP000255110">
    <property type="component" value="Unassembled WGS sequence"/>
</dbReference>
<accession>A0A378LBD9</accession>
<evidence type="ECO:0000256" key="2">
    <source>
        <dbReference type="PIRNR" id="PIRNR006429"/>
    </source>
</evidence>
<dbReference type="STRING" id="460.Lstg_0307"/>
<feature type="compositionally biased region" description="Basic residues" evidence="3">
    <location>
        <begin position="487"/>
        <end position="503"/>
    </location>
</feature>
<organism evidence="7 9">
    <name type="scientific">Legionella steigerwaltii</name>
    <dbReference type="NCBI Taxonomy" id="460"/>
    <lineage>
        <taxon>Bacteria</taxon>
        <taxon>Pseudomonadati</taxon>
        <taxon>Pseudomonadota</taxon>
        <taxon>Gammaproteobacteria</taxon>
        <taxon>Legionellales</taxon>
        <taxon>Legionellaceae</taxon>
        <taxon>Legionella</taxon>
    </lineage>
</organism>
<dbReference type="CDD" id="cd02808">
    <property type="entry name" value="GltS_FMN"/>
    <property type="match status" value="1"/>
</dbReference>
<dbReference type="EMBL" id="LNYZ01000001">
    <property type="protein sequence ID" value="KTD81080.1"/>
    <property type="molecule type" value="Genomic_DNA"/>
</dbReference>
<reference evidence="6 8" key="1">
    <citation type="submission" date="2015-11" db="EMBL/GenBank/DDBJ databases">
        <title>Genomic analysis of 38 Legionella species identifies large and diverse effector repertoires.</title>
        <authorList>
            <person name="Burstein D."/>
            <person name="Amaro F."/>
            <person name="Zusman T."/>
            <person name="Lifshitz Z."/>
            <person name="Cohen O."/>
            <person name="Gilbert J.A."/>
            <person name="Pupko T."/>
            <person name="Shuman H.A."/>
            <person name="Segal G."/>
        </authorList>
    </citation>
    <scope>NUCLEOTIDE SEQUENCE [LARGE SCALE GENOMIC DNA]</scope>
    <source>
        <strain evidence="6 8">SC-18-C9</strain>
    </source>
</reference>
<evidence type="ECO:0000313" key="7">
    <source>
        <dbReference type="EMBL" id="STY23232.1"/>
    </source>
</evidence>
<dbReference type="RefSeq" id="WP_058475894.1">
    <property type="nucleotide sequence ID" value="NZ_CAAAIO010000003.1"/>
</dbReference>
<dbReference type="GO" id="GO:0016041">
    <property type="term" value="F:glutamate synthase (ferredoxin) activity"/>
    <property type="evidence" value="ECO:0007669"/>
    <property type="project" value="UniProtKB-EC"/>
</dbReference>
<keyword evidence="4" id="KW-0472">Membrane</keyword>
<dbReference type="AlphaFoldDB" id="A0A378LBD9"/>
<sequence>MKEHYFHSLSLLGLILTGLLVLVILLAIWNVFQKEHTILRNFPIIGYVRYIAESLGVYLRQYFYARDREELPFNRTERTWVYEASKNTDTTIGFGTTRDRRPLNTIYFVDSPFPVLKRDVVNAHSVTIGQHCRHPYTTNSLINISAMSHGSISQNAILALSHGAKKAGCWLNTGEGGLSPYHLTGECDLVAQIGTAKYGYHDEDGNLSDEKLKEAAAYPQVKMFEIKLSQGAKPGKGGILPAVKVTEEIAKIRGIKPHEDSISPNRFPEISNSFELLNLIHHVREVTGKPTGFKVVLGNYQWLDELCQEIIKRGIEYAPDFITLDGAEGGTGAAPLTLADYMGLTLAESLPVLVDKLVEYDLRDRIKIIASGKLITPGTVAWALCVGADFVNSARGFMFALGCVQALRCHKNTCPTGITTHNKWLVRGLNPKNKAVRVYHYVKNLTFEVGLICHSCGVEEPRELRRHHARIVSEHGTSVSLADVYPSKKKGSKLKKKQKSEKE</sequence>
<evidence type="ECO:0000313" key="9">
    <source>
        <dbReference type="Proteomes" id="UP000255110"/>
    </source>
</evidence>
<comment type="similarity">
    <text evidence="1 2">Belongs to the glutamate synthase family.</text>
</comment>
<evidence type="ECO:0000256" key="1">
    <source>
        <dbReference type="ARBA" id="ARBA00009716"/>
    </source>
</evidence>
<name>A0A378LBD9_9GAMM</name>
<dbReference type="Pfam" id="PF01645">
    <property type="entry name" value="Glu_synthase"/>
    <property type="match status" value="1"/>
</dbReference>
<proteinExistence type="inferred from homology"/>
<evidence type="ECO:0000259" key="5">
    <source>
        <dbReference type="Pfam" id="PF01645"/>
    </source>
</evidence>
<dbReference type="EC" id="1.4.7.1" evidence="7"/>
<keyword evidence="4" id="KW-1133">Transmembrane helix</keyword>
<reference evidence="7 9" key="2">
    <citation type="submission" date="2018-06" db="EMBL/GenBank/DDBJ databases">
        <authorList>
            <consortium name="Pathogen Informatics"/>
            <person name="Doyle S."/>
        </authorList>
    </citation>
    <scope>NUCLEOTIDE SEQUENCE [LARGE SCALE GENOMIC DNA]</scope>
    <source>
        <strain evidence="7 9">NCTC11991</strain>
    </source>
</reference>
<keyword evidence="8" id="KW-1185">Reference proteome</keyword>
<gene>
    <name evidence="7" type="primary">gltB_1</name>
    <name evidence="6" type="ORF">Lstg_0307</name>
    <name evidence="7" type="ORF">NCTC11991_01836</name>
</gene>
<protein>
    <submittedName>
        <fullName evidence="7">Glutamate synthase</fullName>
        <ecNumber evidence="7">1.4.7.1</ecNumber>
    </submittedName>
</protein>
<dbReference type="Proteomes" id="UP000054820">
    <property type="component" value="Unassembled WGS sequence"/>
</dbReference>
<keyword evidence="4" id="KW-0812">Transmembrane</keyword>
<dbReference type="PIRSF" id="PIRSF006429">
    <property type="entry name" value="GOGAT_lg_2"/>
    <property type="match status" value="1"/>
</dbReference>
<dbReference type="SUPFAM" id="SSF51395">
    <property type="entry name" value="FMN-linked oxidoreductases"/>
    <property type="match status" value="1"/>
</dbReference>
<dbReference type="Gene3D" id="3.20.20.70">
    <property type="entry name" value="Aldolase class I"/>
    <property type="match status" value="1"/>
</dbReference>
<dbReference type="PANTHER" id="PTHR43819">
    <property type="entry name" value="ARCHAEAL-TYPE GLUTAMATE SYNTHASE [NADPH]"/>
    <property type="match status" value="1"/>
</dbReference>
<feature type="transmembrane region" description="Helical" evidence="4">
    <location>
        <begin position="12"/>
        <end position="32"/>
    </location>
</feature>
<dbReference type="InterPro" id="IPR024188">
    <property type="entry name" value="GltB"/>
</dbReference>
<evidence type="ECO:0000313" key="6">
    <source>
        <dbReference type="EMBL" id="KTD81080.1"/>
    </source>
</evidence>
<feature type="region of interest" description="Disordered" evidence="3">
    <location>
        <begin position="482"/>
        <end position="503"/>
    </location>
</feature>
<dbReference type="OrthoDB" id="9795032at2"/>
<dbReference type="EMBL" id="UGOY01000001">
    <property type="protein sequence ID" value="STY23232.1"/>
    <property type="molecule type" value="Genomic_DNA"/>
</dbReference>
<evidence type="ECO:0000313" key="8">
    <source>
        <dbReference type="Proteomes" id="UP000054820"/>
    </source>
</evidence>
<evidence type="ECO:0000256" key="4">
    <source>
        <dbReference type="SAM" id="Phobius"/>
    </source>
</evidence>
<feature type="domain" description="Glutamate synthase" evidence="5">
    <location>
        <begin position="119"/>
        <end position="458"/>
    </location>
</feature>
<dbReference type="InterPro" id="IPR013785">
    <property type="entry name" value="Aldolase_TIM"/>
</dbReference>
<keyword evidence="7" id="KW-0560">Oxidoreductase</keyword>
<dbReference type="InterPro" id="IPR002932">
    <property type="entry name" value="Glu_synthdom"/>
</dbReference>
<dbReference type="PANTHER" id="PTHR43819:SF1">
    <property type="entry name" value="ARCHAEAL-TYPE GLUTAMATE SYNTHASE [NADPH]"/>
    <property type="match status" value="1"/>
</dbReference>
<dbReference type="GO" id="GO:0006537">
    <property type="term" value="P:glutamate biosynthetic process"/>
    <property type="evidence" value="ECO:0007669"/>
    <property type="project" value="InterPro"/>
</dbReference>
<evidence type="ECO:0000256" key="3">
    <source>
        <dbReference type="SAM" id="MobiDB-lite"/>
    </source>
</evidence>